<dbReference type="EC" id="2.7.7.65" evidence="1"/>
<dbReference type="PANTHER" id="PTHR45138">
    <property type="entry name" value="REGULATORY COMPONENTS OF SENSORY TRANSDUCTION SYSTEM"/>
    <property type="match status" value="1"/>
</dbReference>
<evidence type="ECO:0000256" key="1">
    <source>
        <dbReference type="ARBA" id="ARBA00012528"/>
    </source>
</evidence>
<proteinExistence type="predicted"/>
<sequence>MAWYQIRLDRPRATLLGLALLVLGGLGCVLYYTYLNIQHDMNLITAKQKNVFDVFYQRAKILKVENIASYLAQHHPLDRRPPPSGVGTDYLYGYDLKSKERFADVPLQYPAANILNTFRYALSYPEVINIYTIWDDYRLIGMVANERILPAKLGSVRVDLMSFRPWYHYFGCASFSKLRHFCSTDEAVVSDIEVDSFSLRNTIVMYFPFTYQQGRGGYKYGLLAIDIAVDEAFNEVLRPFQHLNPSRTAIAFDAAEPCRAFHLCLNQPFMQTKSGAVLYLKWSYSWLDFIKLALHSAAFKVYIIIILLAMVAWKQLYQRLRTLAHTDHLTQLPRRDILNRTMLHEHDYLMILDIDNFKSINDTYGHGIGDQALVAFSRHLRSNIRKVDSAIRWGGEEFIVLFKGMDDDEMMRHSAARLLARPLTIAELPDPITFSAGVIRIRDYLSVAEAVHLADELLYHVKQQGKHNIASYDGQQIHLIRNPDAETAS</sequence>
<evidence type="ECO:0000256" key="2">
    <source>
        <dbReference type="ARBA" id="ARBA00034247"/>
    </source>
</evidence>
<dbReference type="InterPro" id="IPR029787">
    <property type="entry name" value="Nucleotide_cyclase"/>
</dbReference>
<feature type="transmembrane region" description="Helical" evidence="3">
    <location>
        <begin position="12"/>
        <end position="34"/>
    </location>
</feature>
<evidence type="ECO:0000256" key="3">
    <source>
        <dbReference type="SAM" id="Phobius"/>
    </source>
</evidence>
<dbReference type="InterPro" id="IPR043128">
    <property type="entry name" value="Rev_trsase/Diguanyl_cyclase"/>
</dbReference>
<dbReference type="GO" id="GO:0052621">
    <property type="term" value="F:diguanylate cyclase activity"/>
    <property type="evidence" value="ECO:0007669"/>
    <property type="project" value="UniProtKB-EC"/>
</dbReference>
<dbReference type="RefSeq" id="WP_120415481.1">
    <property type="nucleotide sequence ID" value="NZ_JAPEEU010000013.1"/>
</dbReference>
<dbReference type="PANTHER" id="PTHR45138:SF9">
    <property type="entry name" value="DIGUANYLATE CYCLASE DGCM-RELATED"/>
    <property type="match status" value="1"/>
</dbReference>
<reference evidence="5 6" key="1">
    <citation type="submission" date="2018-09" db="EMBL/GenBank/DDBJ databases">
        <title>Genome sequencing of Aeromonas veronii MS-17-88.</title>
        <authorList>
            <person name="Tekedar H.C."/>
            <person name="Arick M.A."/>
            <person name="Hsu C.-Y."/>
            <person name="Thrash A."/>
            <person name="Karsi A."/>
            <person name="Lawrence M.L."/>
            <person name="Abdelhamed H."/>
        </authorList>
    </citation>
    <scope>NUCLEOTIDE SEQUENCE [LARGE SCALE GENOMIC DNA]</scope>
    <source>
        <strain evidence="5 6">MS 17-88</strain>
    </source>
</reference>
<name>A0A3A9IXE5_AERVE</name>
<gene>
    <name evidence="5" type="ORF">D6R50_14640</name>
</gene>
<evidence type="ECO:0000313" key="5">
    <source>
        <dbReference type="EMBL" id="RKJ87497.1"/>
    </source>
</evidence>
<dbReference type="Gene3D" id="3.30.70.270">
    <property type="match status" value="1"/>
</dbReference>
<dbReference type="CDD" id="cd01949">
    <property type="entry name" value="GGDEF"/>
    <property type="match status" value="1"/>
</dbReference>
<accession>A0A3A9IXE5</accession>
<dbReference type="NCBIfam" id="TIGR00254">
    <property type="entry name" value="GGDEF"/>
    <property type="match status" value="1"/>
</dbReference>
<keyword evidence="3" id="KW-1133">Transmembrane helix</keyword>
<dbReference type="Pfam" id="PF00990">
    <property type="entry name" value="GGDEF"/>
    <property type="match status" value="1"/>
</dbReference>
<dbReference type="SUPFAM" id="SSF55073">
    <property type="entry name" value="Nucleotide cyclase"/>
    <property type="match status" value="1"/>
</dbReference>
<dbReference type="Proteomes" id="UP000281725">
    <property type="component" value="Unassembled WGS sequence"/>
</dbReference>
<dbReference type="AlphaFoldDB" id="A0A3A9IXE5"/>
<protein>
    <recommendedName>
        <fullName evidence="1">diguanylate cyclase</fullName>
        <ecNumber evidence="1">2.7.7.65</ecNumber>
    </recommendedName>
</protein>
<keyword evidence="3" id="KW-0472">Membrane</keyword>
<dbReference type="PROSITE" id="PS51257">
    <property type="entry name" value="PROKAR_LIPOPROTEIN"/>
    <property type="match status" value="1"/>
</dbReference>
<dbReference type="InterPro" id="IPR000160">
    <property type="entry name" value="GGDEF_dom"/>
</dbReference>
<dbReference type="InterPro" id="IPR050469">
    <property type="entry name" value="Diguanylate_Cyclase"/>
</dbReference>
<comment type="catalytic activity">
    <reaction evidence="2">
        <text>2 GTP = 3',3'-c-di-GMP + 2 diphosphate</text>
        <dbReference type="Rhea" id="RHEA:24898"/>
        <dbReference type="ChEBI" id="CHEBI:33019"/>
        <dbReference type="ChEBI" id="CHEBI:37565"/>
        <dbReference type="ChEBI" id="CHEBI:58805"/>
        <dbReference type="EC" id="2.7.7.65"/>
    </reaction>
</comment>
<comment type="caution">
    <text evidence="5">The sequence shown here is derived from an EMBL/GenBank/DDBJ whole genome shotgun (WGS) entry which is preliminary data.</text>
</comment>
<dbReference type="PROSITE" id="PS50887">
    <property type="entry name" value="GGDEF"/>
    <property type="match status" value="1"/>
</dbReference>
<organism evidence="5 6">
    <name type="scientific">Aeromonas veronii</name>
    <dbReference type="NCBI Taxonomy" id="654"/>
    <lineage>
        <taxon>Bacteria</taxon>
        <taxon>Pseudomonadati</taxon>
        <taxon>Pseudomonadota</taxon>
        <taxon>Gammaproteobacteria</taxon>
        <taxon>Aeromonadales</taxon>
        <taxon>Aeromonadaceae</taxon>
        <taxon>Aeromonas</taxon>
    </lineage>
</organism>
<dbReference type="SMART" id="SM00267">
    <property type="entry name" value="GGDEF"/>
    <property type="match status" value="1"/>
</dbReference>
<evidence type="ECO:0000259" key="4">
    <source>
        <dbReference type="PROSITE" id="PS50887"/>
    </source>
</evidence>
<dbReference type="EMBL" id="RAWX01000003">
    <property type="protein sequence ID" value="RKJ87497.1"/>
    <property type="molecule type" value="Genomic_DNA"/>
</dbReference>
<evidence type="ECO:0000313" key="6">
    <source>
        <dbReference type="Proteomes" id="UP000281725"/>
    </source>
</evidence>
<keyword evidence="3" id="KW-0812">Transmembrane</keyword>
<feature type="domain" description="GGDEF" evidence="4">
    <location>
        <begin position="345"/>
        <end position="474"/>
    </location>
</feature>